<proteinExistence type="predicted"/>
<evidence type="ECO:0000313" key="2">
    <source>
        <dbReference type="Proteomes" id="UP000011713"/>
    </source>
</evidence>
<name>M4BSZ0_HYAAE</name>
<protein>
    <submittedName>
        <fullName evidence="1">Uncharacterized protein</fullName>
    </submittedName>
</protein>
<dbReference type="Proteomes" id="UP000011713">
    <property type="component" value="Unassembled WGS sequence"/>
</dbReference>
<reference evidence="2" key="1">
    <citation type="journal article" date="2010" name="Science">
        <title>Signatures of adaptation to obligate biotrophy in the Hyaloperonospora arabidopsidis genome.</title>
        <authorList>
            <person name="Baxter L."/>
            <person name="Tripathy S."/>
            <person name="Ishaque N."/>
            <person name="Boot N."/>
            <person name="Cabral A."/>
            <person name="Kemen E."/>
            <person name="Thines M."/>
            <person name="Ah-Fong A."/>
            <person name="Anderson R."/>
            <person name="Badejoko W."/>
            <person name="Bittner-Eddy P."/>
            <person name="Boore J.L."/>
            <person name="Chibucos M.C."/>
            <person name="Coates M."/>
            <person name="Dehal P."/>
            <person name="Delehaunty K."/>
            <person name="Dong S."/>
            <person name="Downton P."/>
            <person name="Dumas B."/>
            <person name="Fabro G."/>
            <person name="Fronick C."/>
            <person name="Fuerstenberg S.I."/>
            <person name="Fulton L."/>
            <person name="Gaulin E."/>
            <person name="Govers F."/>
            <person name="Hughes L."/>
            <person name="Humphray S."/>
            <person name="Jiang R.H."/>
            <person name="Judelson H."/>
            <person name="Kamoun S."/>
            <person name="Kyung K."/>
            <person name="Meijer H."/>
            <person name="Minx P."/>
            <person name="Morris P."/>
            <person name="Nelson J."/>
            <person name="Phuntumart V."/>
            <person name="Qutob D."/>
            <person name="Rehmany A."/>
            <person name="Rougon-Cardoso A."/>
            <person name="Ryden P."/>
            <person name="Torto-Alalibo T."/>
            <person name="Studholme D."/>
            <person name="Wang Y."/>
            <person name="Win J."/>
            <person name="Wood J."/>
            <person name="Clifton S.W."/>
            <person name="Rogers J."/>
            <person name="Van den Ackerveken G."/>
            <person name="Jones J.D."/>
            <person name="McDowell J.M."/>
            <person name="Beynon J."/>
            <person name="Tyler B.M."/>
        </authorList>
    </citation>
    <scope>NUCLEOTIDE SEQUENCE [LARGE SCALE GENOMIC DNA]</scope>
    <source>
        <strain evidence="2">Emoy2</strain>
    </source>
</reference>
<keyword evidence="2" id="KW-1185">Reference proteome</keyword>
<reference evidence="1" key="2">
    <citation type="submission" date="2015-06" db="UniProtKB">
        <authorList>
            <consortium name="EnsemblProtists"/>
        </authorList>
    </citation>
    <scope>IDENTIFICATION</scope>
    <source>
        <strain evidence="1">Emoy2</strain>
    </source>
</reference>
<dbReference type="EnsemblProtists" id="HpaT809575">
    <property type="protein sequence ID" value="HpaP809575"/>
    <property type="gene ID" value="HpaG809575"/>
</dbReference>
<dbReference type="AlphaFoldDB" id="M4BSZ0"/>
<sequence length="72" mass="8443">MNMSYDEDDDTFHGTRESYSYLSDVKWSAFERMSSTVVEEAVLSLLSSRDRHQQHSVIAKFLQRELDGREPK</sequence>
<accession>M4BSZ0</accession>
<evidence type="ECO:0000313" key="1">
    <source>
        <dbReference type="EnsemblProtists" id="HpaP809575"/>
    </source>
</evidence>
<dbReference type="VEuPathDB" id="FungiDB:HpaG809575"/>
<dbReference type="InParanoid" id="M4BSZ0"/>
<dbReference type="HOGENOM" id="CLU_2727605_0_0_1"/>
<organism evidence="1 2">
    <name type="scientific">Hyaloperonospora arabidopsidis (strain Emoy2)</name>
    <name type="common">Downy mildew agent</name>
    <name type="synonym">Peronospora arabidopsidis</name>
    <dbReference type="NCBI Taxonomy" id="559515"/>
    <lineage>
        <taxon>Eukaryota</taxon>
        <taxon>Sar</taxon>
        <taxon>Stramenopiles</taxon>
        <taxon>Oomycota</taxon>
        <taxon>Peronosporomycetes</taxon>
        <taxon>Peronosporales</taxon>
        <taxon>Peronosporaceae</taxon>
        <taxon>Hyaloperonospora</taxon>
    </lineage>
</organism>
<dbReference type="EMBL" id="JH597801">
    <property type="status" value="NOT_ANNOTATED_CDS"/>
    <property type="molecule type" value="Genomic_DNA"/>
</dbReference>